<dbReference type="EMBL" id="JAIUJS010000004">
    <property type="protein sequence ID" value="MCA0153351.1"/>
    <property type="molecule type" value="Genomic_DNA"/>
</dbReference>
<reference evidence="3" key="1">
    <citation type="submission" date="2023-07" db="EMBL/GenBank/DDBJ databases">
        <authorList>
            <person name="Yue Y."/>
        </authorList>
    </citation>
    <scope>NUCLEOTIDE SEQUENCE [LARGE SCALE GENOMIC DNA]</scope>
    <source>
        <strain evidence="3">2Y89</strain>
    </source>
</reference>
<evidence type="ECO:0000259" key="1">
    <source>
        <dbReference type="Pfam" id="PF04264"/>
    </source>
</evidence>
<dbReference type="RefSeq" id="WP_224478317.1">
    <property type="nucleotide sequence ID" value="NZ_JAIUJS010000004.1"/>
</dbReference>
<sequence>MTSIKFKSPFSLIFFVHLLYSLSLDCQTYILNNDTSILEVHGTSSLHDWHVDAQNQSGTITFNDINSADIKNLSFTVRAESLKSGKRGMDKNTYKALKTDKFKTIDFKLLSISNSQKLSQHEYKLFIVGKLRVSGVEKQIPVELRLKIDNNKILVEGEKSILMTDFDIEPPKALLGTIKTGNKIRIVFNSVFKF</sequence>
<comment type="caution">
    <text evidence="2">The sequence shown here is derived from an EMBL/GenBank/DDBJ whole genome shotgun (WGS) entry which is preliminary data.</text>
</comment>
<proteinExistence type="predicted"/>
<accession>A0ABS7Y179</accession>
<dbReference type="Pfam" id="PF04264">
    <property type="entry name" value="YceI"/>
    <property type="match status" value="1"/>
</dbReference>
<organism evidence="2 3">
    <name type="scientific">Winogradskyella vincentii</name>
    <dbReference type="NCBI Taxonomy" id="2877122"/>
    <lineage>
        <taxon>Bacteria</taxon>
        <taxon>Pseudomonadati</taxon>
        <taxon>Bacteroidota</taxon>
        <taxon>Flavobacteriia</taxon>
        <taxon>Flavobacteriales</taxon>
        <taxon>Flavobacteriaceae</taxon>
        <taxon>Winogradskyella</taxon>
    </lineage>
</organism>
<dbReference type="InterPro" id="IPR036761">
    <property type="entry name" value="TTHA0802/YceI-like_sf"/>
</dbReference>
<evidence type="ECO:0000313" key="2">
    <source>
        <dbReference type="EMBL" id="MCA0153351.1"/>
    </source>
</evidence>
<dbReference type="InterPro" id="IPR007372">
    <property type="entry name" value="Lipid/polyisoprenoid-bd_YceI"/>
</dbReference>
<gene>
    <name evidence="2" type="ORF">LBV24_09005</name>
</gene>
<dbReference type="SUPFAM" id="SSF101874">
    <property type="entry name" value="YceI-like"/>
    <property type="match status" value="1"/>
</dbReference>
<dbReference type="Gene3D" id="2.40.128.110">
    <property type="entry name" value="Lipid/polyisoprenoid-binding, YceI-like"/>
    <property type="match status" value="1"/>
</dbReference>
<dbReference type="Proteomes" id="UP001198402">
    <property type="component" value="Unassembled WGS sequence"/>
</dbReference>
<name>A0ABS7Y179_9FLAO</name>
<keyword evidence="3" id="KW-1185">Reference proteome</keyword>
<protein>
    <submittedName>
        <fullName evidence="2">YceI family protein</fullName>
    </submittedName>
</protein>
<evidence type="ECO:0000313" key="3">
    <source>
        <dbReference type="Proteomes" id="UP001198402"/>
    </source>
</evidence>
<feature type="domain" description="Lipid/polyisoprenoid-binding YceI-like" evidence="1">
    <location>
        <begin position="49"/>
        <end position="191"/>
    </location>
</feature>